<dbReference type="AlphaFoldDB" id="A0A1C3KIE9"/>
<keyword evidence="1" id="KW-0812">Transmembrane</keyword>
<keyword evidence="1" id="KW-0472">Membrane</keyword>
<organism evidence="2 3">
    <name type="scientific">Plasmodium ovale</name>
    <name type="common">malaria parasite P. ovale</name>
    <dbReference type="NCBI Taxonomy" id="36330"/>
    <lineage>
        <taxon>Eukaryota</taxon>
        <taxon>Sar</taxon>
        <taxon>Alveolata</taxon>
        <taxon>Apicomplexa</taxon>
        <taxon>Aconoidasida</taxon>
        <taxon>Haemosporida</taxon>
        <taxon>Plasmodiidae</taxon>
        <taxon>Plasmodium</taxon>
        <taxon>Plasmodium (Plasmodium)</taxon>
    </lineage>
</organism>
<feature type="transmembrane region" description="Helical" evidence="1">
    <location>
        <begin position="267"/>
        <end position="286"/>
    </location>
</feature>
<evidence type="ECO:0000313" key="2">
    <source>
        <dbReference type="EMBL" id="SBT73583.1"/>
    </source>
</evidence>
<dbReference type="OrthoDB" id="386945at2759"/>
<gene>
    <name evidence="2" type="primary">PowCR01_000130800</name>
    <name evidence="2" type="ORF">POWCR01_000130800</name>
</gene>
<dbReference type="Proteomes" id="UP000243200">
    <property type="component" value="Unassembled WGS sequence"/>
</dbReference>
<evidence type="ECO:0000256" key="1">
    <source>
        <dbReference type="SAM" id="Phobius"/>
    </source>
</evidence>
<name>A0A1C3KIE9_PLAOA</name>
<dbReference type="VEuPathDB" id="PlasmoDB:POWCR01_000130800"/>
<protein>
    <submittedName>
        <fullName evidence="2">PIR protein</fullName>
    </submittedName>
</protein>
<dbReference type="EMBL" id="FLRJ01000429">
    <property type="protein sequence ID" value="SBT73583.1"/>
    <property type="molecule type" value="Genomic_DNA"/>
</dbReference>
<accession>A0A1C3KIE9</accession>
<proteinExistence type="predicted"/>
<evidence type="ECO:0000313" key="3">
    <source>
        <dbReference type="Proteomes" id="UP000243200"/>
    </source>
</evidence>
<dbReference type="VEuPathDB" id="PlasmoDB:PocGH01_00161400"/>
<reference evidence="2 3" key="1">
    <citation type="submission" date="2016-06" db="EMBL/GenBank/DDBJ databases">
        <authorList>
            <consortium name="Pathogen Informatics"/>
        </authorList>
    </citation>
    <scope>NUCLEOTIDE SEQUENCE [LARGE SCALE GENOMIC DNA]</scope>
</reference>
<keyword evidence="1" id="KW-1133">Transmembrane helix</keyword>
<sequence>MTKDISENDLPSVKFEKEMKELMNYSALESYVKYKTEVHEIDNWVQNFQTKVEQYLTDSSKDSSFDHDKRCRHFNYLINTTISKITSLSDDIGKQSIWSQKIKESRNKIFHHNIWLNCNESKKYIKNMNILGKFCEDSDFVKEKLRDIQNSNNCQSILNNITTRRGELAIILQEETRKGADYTIIDNKCGINKLDSIFPSITCNSLVEPTSETYAHIQSYNNFGTGKSNDALEIQLKSSLEVLPDGRQGSPAIPGGSETKNDSSSNAMVLVSLPIIGVLALSFFIYKYTPLRTKFHSYYRNKGDIPINQDYEETEQTISNTLNLNDMYSENMQYNISYQKL</sequence>